<evidence type="ECO:0000313" key="2">
    <source>
        <dbReference type="Proteomes" id="UP000018144"/>
    </source>
</evidence>
<name>U4KUY3_PYROM</name>
<accession>U4KUY3</accession>
<dbReference type="AlphaFoldDB" id="U4KUY3"/>
<dbReference type="Proteomes" id="UP000018144">
    <property type="component" value="Unassembled WGS sequence"/>
</dbReference>
<evidence type="ECO:0000313" key="1">
    <source>
        <dbReference type="EMBL" id="CCX04636.1"/>
    </source>
</evidence>
<sequence length="86" mass="9287">MSSDQLVVRYEVQVTYCCGTAESIGTYKTTLQAIQAVAGLMAGGGYSGLRLQRTADGKPCMECRPTTGPHGIEKIWIVGVIVQKRH</sequence>
<organism evidence="1 2">
    <name type="scientific">Pyronema omphalodes (strain CBS 100304)</name>
    <name type="common">Pyronema confluens</name>
    <dbReference type="NCBI Taxonomy" id="1076935"/>
    <lineage>
        <taxon>Eukaryota</taxon>
        <taxon>Fungi</taxon>
        <taxon>Dikarya</taxon>
        <taxon>Ascomycota</taxon>
        <taxon>Pezizomycotina</taxon>
        <taxon>Pezizomycetes</taxon>
        <taxon>Pezizales</taxon>
        <taxon>Pyronemataceae</taxon>
        <taxon>Pyronema</taxon>
    </lineage>
</organism>
<protein>
    <submittedName>
        <fullName evidence="1">Uncharacterized protein</fullName>
    </submittedName>
</protein>
<dbReference type="EMBL" id="HF935211">
    <property type="protein sequence ID" value="CCX04636.1"/>
    <property type="molecule type" value="Genomic_DNA"/>
</dbReference>
<keyword evidence="2" id="KW-1185">Reference proteome</keyword>
<proteinExistence type="predicted"/>
<gene>
    <name evidence="1" type="ORF">PCON_03067</name>
</gene>
<reference evidence="1 2" key="1">
    <citation type="journal article" date="2013" name="PLoS Genet.">
        <title>The genome and development-dependent transcriptomes of Pyronema confluens: a window into fungal evolution.</title>
        <authorList>
            <person name="Traeger S."/>
            <person name="Altegoer F."/>
            <person name="Freitag M."/>
            <person name="Gabaldon T."/>
            <person name="Kempken F."/>
            <person name="Kumar A."/>
            <person name="Marcet-Houben M."/>
            <person name="Poggeler S."/>
            <person name="Stajich J.E."/>
            <person name="Nowrousian M."/>
        </authorList>
    </citation>
    <scope>NUCLEOTIDE SEQUENCE [LARGE SCALE GENOMIC DNA]</scope>
    <source>
        <strain evidence="2">CBS 100304</strain>
        <tissue evidence="1">Vegetative mycelium</tissue>
    </source>
</reference>